<evidence type="ECO:0000256" key="3">
    <source>
        <dbReference type="ARBA" id="ARBA00012438"/>
    </source>
</evidence>
<feature type="domain" description="Response regulatory" evidence="15">
    <location>
        <begin position="2"/>
        <end position="116"/>
    </location>
</feature>
<evidence type="ECO:0000256" key="11">
    <source>
        <dbReference type="PROSITE-ProRule" id="PRU00169"/>
    </source>
</evidence>
<evidence type="ECO:0000259" key="15">
    <source>
        <dbReference type="PROSITE" id="PS50110"/>
    </source>
</evidence>
<dbReference type="FunFam" id="3.40.50.2300:FF:000002">
    <property type="entry name" value="DNA-binding response regulator PhoP"/>
    <property type="match status" value="1"/>
</dbReference>
<dbReference type="InterPro" id="IPR011006">
    <property type="entry name" value="CheY-like_superfamily"/>
</dbReference>
<evidence type="ECO:0000259" key="17">
    <source>
        <dbReference type="PROSITE" id="PS51755"/>
    </source>
</evidence>
<dbReference type="AlphaFoldDB" id="A0A9E6UNS0"/>
<dbReference type="Gene3D" id="1.10.287.130">
    <property type="match status" value="1"/>
</dbReference>
<keyword evidence="5" id="KW-0808">Transferase</keyword>
<evidence type="ECO:0000256" key="12">
    <source>
        <dbReference type="PROSITE-ProRule" id="PRU01091"/>
    </source>
</evidence>
<dbReference type="Pfam" id="PF02518">
    <property type="entry name" value="HATPase_c"/>
    <property type="match status" value="1"/>
</dbReference>
<dbReference type="GO" id="GO:0000156">
    <property type="term" value="F:phosphorelay response regulator activity"/>
    <property type="evidence" value="ECO:0007669"/>
    <property type="project" value="TreeGrafter"/>
</dbReference>
<dbReference type="GO" id="GO:0000976">
    <property type="term" value="F:transcription cis-regulatory region binding"/>
    <property type="evidence" value="ECO:0007669"/>
    <property type="project" value="TreeGrafter"/>
</dbReference>
<evidence type="ECO:0000313" key="18">
    <source>
        <dbReference type="EMBL" id="QZN98879.1"/>
    </source>
</evidence>
<dbReference type="InterPro" id="IPR036388">
    <property type="entry name" value="WH-like_DNA-bd_sf"/>
</dbReference>
<keyword evidence="19" id="KW-1185">Reference proteome</keyword>
<dbReference type="CDD" id="cd00383">
    <property type="entry name" value="trans_reg_C"/>
    <property type="match status" value="1"/>
</dbReference>
<evidence type="ECO:0000313" key="19">
    <source>
        <dbReference type="Proteomes" id="UP000825701"/>
    </source>
</evidence>
<dbReference type="Gene3D" id="3.30.565.10">
    <property type="entry name" value="Histidine kinase-like ATPase, C-terminal domain"/>
    <property type="match status" value="1"/>
</dbReference>
<evidence type="ECO:0000256" key="5">
    <source>
        <dbReference type="ARBA" id="ARBA00022679"/>
    </source>
</evidence>
<dbReference type="PROSITE" id="PS51755">
    <property type="entry name" value="OMPR_PHOB"/>
    <property type="match status" value="1"/>
</dbReference>
<evidence type="ECO:0000256" key="8">
    <source>
        <dbReference type="ARBA" id="ARBA00023015"/>
    </source>
</evidence>
<dbReference type="GO" id="GO:0004673">
    <property type="term" value="F:protein histidine kinase activity"/>
    <property type="evidence" value="ECO:0007669"/>
    <property type="project" value="UniProtKB-EC"/>
</dbReference>
<proteinExistence type="predicted"/>
<dbReference type="Gene3D" id="6.10.250.690">
    <property type="match status" value="1"/>
</dbReference>
<dbReference type="EC" id="2.7.13.3" evidence="3"/>
<keyword evidence="4 11" id="KW-0597">Phosphoprotein</keyword>
<evidence type="ECO:0000256" key="2">
    <source>
        <dbReference type="ARBA" id="ARBA00004370"/>
    </source>
</evidence>
<keyword evidence="9 12" id="KW-0238">DNA-binding</keyword>
<feature type="modified residue" description="4-aspartylphosphate" evidence="11">
    <location>
        <position position="51"/>
    </location>
</feature>
<dbReference type="Gene3D" id="3.40.50.2300">
    <property type="match status" value="1"/>
</dbReference>
<name>A0A9E6UNS0_9HYPH</name>
<evidence type="ECO:0000256" key="4">
    <source>
        <dbReference type="ARBA" id="ARBA00022553"/>
    </source>
</evidence>
<dbReference type="SUPFAM" id="SSF52172">
    <property type="entry name" value="CheY-like"/>
    <property type="match status" value="1"/>
</dbReference>
<feature type="domain" description="HAMP" evidence="16">
    <location>
        <begin position="411"/>
        <end position="462"/>
    </location>
</feature>
<keyword evidence="7" id="KW-0902">Two-component regulatory system</keyword>
<dbReference type="PANTHER" id="PTHR48111">
    <property type="entry name" value="REGULATOR OF RPOS"/>
    <property type="match status" value="1"/>
</dbReference>
<sequence>MRVLVVEDERSIAEDVARALEMAGYVCEVAGDGEAGWFKAGTENYCCVVLDLGLPKLDGLSVLRRLRAEGVTTPVLILTARGAWMERVEGIDAGADDYLPKPFQIEELIARVGALVRRAAGHATSVIEAGGLRIDTRRLSVVREGRPVDLSSLEFRTINYLAHHKGCVVSQSELVEHVYGSEREPDSNAVEVLIARIRKKIGSDAIATRRGQGVPEGACARAVAKCGQQTLAVACCSRPSHVACSVAGPRSVIVFERHMLETLGRDLDVRWSDLARDITVAPDGELKISQPERDSRYGRFDSGAYWQVSEGGHPVLRSPSLGDGQVDLARHAPMHDGSPWYEVETPGGRELYVAEREITVGPPGSARTLSLAVALDHDQIVAARAAFLWDMFYVLALIALVLVAAAGLQLHVILSPLARLRAELNAVREGESARLNLAVPAEVEPLTIDLNRLLDGQEELVKKARERAGSLAHGLKTPIAVFSAECRRLESEGQGESAKRLREQITSIQTHVERELARARTHGATAALGAYVDASKTAERLVRVMTRLPRGEELEWRYVPPDRLMLQMDPDDFGEILGNLLDNARKWAKGAVSLRIEVSDTSARIVVEDDGPGFGSDAAPPSLTAGDRESSAGLGLVIVQDILAAYGSALWIDRAAPNGVVSFTLARRSVTAAAQAASGRRPPASTRLIVDWRVQQAGEGSRQVHP</sequence>
<dbReference type="InterPro" id="IPR003660">
    <property type="entry name" value="HAMP_dom"/>
</dbReference>
<dbReference type="EMBL" id="CP081869">
    <property type="protein sequence ID" value="QZN98879.1"/>
    <property type="molecule type" value="Genomic_DNA"/>
</dbReference>
<dbReference type="SMART" id="SM00387">
    <property type="entry name" value="HATPase_c"/>
    <property type="match status" value="1"/>
</dbReference>
<evidence type="ECO:0000256" key="7">
    <source>
        <dbReference type="ARBA" id="ARBA00023012"/>
    </source>
</evidence>
<evidence type="ECO:0000256" key="9">
    <source>
        <dbReference type="ARBA" id="ARBA00023125"/>
    </source>
</evidence>
<comment type="catalytic activity">
    <reaction evidence="1">
        <text>ATP + protein L-histidine = ADP + protein N-phospho-L-histidine.</text>
        <dbReference type="EC" id="2.7.13.3"/>
    </reaction>
</comment>
<evidence type="ECO:0000259" key="14">
    <source>
        <dbReference type="PROSITE" id="PS50109"/>
    </source>
</evidence>
<evidence type="ECO:0000259" key="16">
    <source>
        <dbReference type="PROSITE" id="PS50885"/>
    </source>
</evidence>
<feature type="DNA-binding region" description="OmpR/PhoB-type" evidence="12">
    <location>
        <begin position="124"/>
        <end position="218"/>
    </location>
</feature>
<reference evidence="18" key="1">
    <citation type="submission" date="2021-08" db="EMBL/GenBank/DDBJ databases">
        <authorList>
            <person name="Zhang H."/>
            <person name="Xu M."/>
            <person name="Yu Z."/>
            <person name="Yang L."/>
            <person name="Cai Y."/>
        </authorList>
    </citation>
    <scope>NUCLEOTIDE SEQUENCE</scope>
    <source>
        <strain evidence="18">CHL1</strain>
    </source>
</reference>
<dbReference type="GO" id="GO:0032993">
    <property type="term" value="C:protein-DNA complex"/>
    <property type="evidence" value="ECO:0007669"/>
    <property type="project" value="TreeGrafter"/>
</dbReference>
<evidence type="ECO:0000256" key="10">
    <source>
        <dbReference type="ARBA" id="ARBA00023163"/>
    </source>
</evidence>
<gene>
    <name evidence="18" type="ORF">K6K41_18410</name>
</gene>
<keyword evidence="8" id="KW-0805">Transcription regulation</keyword>
<dbReference type="GO" id="GO:0005829">
    <property type="term" value="C:cytosol"/>
    <property type="evidence" value="ECO:0007669"/>
    <property type="project" value="TreeGrafter"/>
</dbReference>
<dbReference type="SUPFAM" id="SSF55874">
    <property type="entry name" value="ATPase domain of HSP90 chaperone/DNA topoisomerase II/histidine kinase"/>
    <property type="match status" value="1"/>
</dbReference>
<evidence type="ECO:0000256" key="6">
    <source>
        <dbReference type="ARBA" id="ARBA00022777"/>
    </source>
</evidence>
<dbReference type="GO" id="GO:0016020">
    <property type="term" value="C:membrane"/>
    <property type="evidence" value="ECO:0007669"/>
    <property type="project" value="UniProtKB-SubCell"/>
</dbReference>
<feature type="domain" description="OmpR/PhoB-type" evidence="17">
    <location>
        <begin position="124"/>
        <end position="218"/>
    </location>
</feature>
<feature type="domain" description="Histidine kinase" evidence="14">
    <location>
        <begin position="470"/>
        <end position="669"/>
    </location>
</feature>
<dbReference type="InterPro" id="IPR001867">
    <property type="entry name" value="OmpR/PhoB-type_DNA-bd"/>
</dbReference>
<keyword evidence="13" id="KW-0472">Membrane</keyword>
<keyword evidence="10" id="KW-0804">Transcription</keyword>
<dbReference type="InterPro" id="IPR005467">
    <property type="entry name" value="His_kinase_dom"/>
</dbReference>
<organism evidence="18 19">
    <name type="scientific">Chenggangzhangella methanolivorans</name>
    <dbReference type="NCBI Taxonomy" id="1437009"/>
    <lineage>
        <taxon>Bacteria</taxon>
        <taxon>Pseudomonadati</taxon>
        <taxon>Pseudomonadota</taxon>
        <taxon>Alphaproteobacteria</taxon>
        <taxon>Hyphomicrobiales</taxon>
        <taxon>Methylopilaceae</taxon>
        <taxon>Chenggangzhangella</taxon>
    </lineage>
</organism>
<dbReference type="KEGG" id="cmet:K6K41_18410"/>
<dbReference type="InterPro" id="IPR039420">
    <property type="entry name" value="WalR-like"/>
</dbReference>
<dbReference type="PROSITE" id="PS50110">
    <property type="entry name" value="RESPONSE_REGULATORY"/>
    <property type="match status" value="1"/>
</dbReference>
<comment type="subcellular location">
    <subcellularLocation>
        <location evidence="2">Membrane</location>
    </subcellularLocation>
</comment>
<dbReference type="InterPro" id="IPR001789">
    <property type="entry name" value="Sig_transdc_resp-reg_receiver"/>
</dbReference>
<feature type="transmembrane region" description="Helical" evidence="13">
    <location>
        <begin position="391"/>
        <end position="414"/>
    </location>
</feature>
<evidence type="ECO:0000256" key="1">
    <source>
        <dbReference type="ARBA" id="ARBA00000085"/>
    </source>
</evidence>
<dbReference type="PROSITE" id="PS50885">
    <property type="entry name" value="HAMP"/>
    <property type="match status" value="1"/>
</dbReference>
<dbReference type="InterPro" id="IPR036890">
    <property type="entry name" value="HATPase_C_sf"/>
</dbReference>
<protein>
    <recommendedName>
        <fullName evidence="3">histidine kinase</fullName>
        <ecNumber evidence="3">2.7.13.3</ecNumber>
    </recommendedName>
</protein>
<dbReference type="Proteomes" id="UP000825701">
    <property type="component" value="Chromosome"/>
</dbReference>
<dbReference type="Pfam" id="PF00072">
    <property type="entry name" value="Response_reg"/>
    <property type="match status" value="1"/>
</dbReference>
<evidence type="ECO:0000256" key="13">
    <source>
        <dbReference type="SAM" id="Phobius"/>
    </source>
</evidence>
<dbReference type="InterPro" id="IPR003594">
    <property type="entry name" value="HATPase_dom"/>
</dbReference>
<accession>A0A9E6UNS0</accession>
<keyword evidence="6" id="KW-0418">Kinase</keyword>
<dbReference type="PROSITE" id="PS50109">
    <property type="entry name" value="HIS_KIN"/>
    <property type="match status" value="1"/>
</dbReference>
<keyword evidence="13" id="KW-0812">Transmembrane</keyword>
<dbReference type="GO" id="GO:0006355">
    <property type="term" value="P:regulation of DNA-templated transcription"/>
    <property type="evidence" value="ECO:0007669"/>
    <property type="project" value="InterPro"/>
</dbReference>
<keyword evidence="13" id="KW-1133">Transmembrane helix</keyword>
<dbReference type="CDD" id="cd19934">
    <property type="entry name" value="REC_OmpR_EcPhoP-like"/>
    <property type="match status" value="1"/>
</dbReference>
<dbReference type="PANTHER" id="PTHR48111:SF37">
    <property type="entry name" value="RESPONSE REGULATOR PROTEIN CARR"/>
    <property type="match status" value="1"/>
</dbReference>
<dbReference type="Gene3D" id="1.10.10.10">
    <property type="entry name" value="Winged helix-like DNA-binding domain superfamily/Winged helix DNA-binding domain"/>
    <property type="match status" value="1"/>
</dbReference>
<dbReference type="SMART" id="SM00448">
    <property type="entry name" value="REC"/>
    <property type="match status" value="1"/>
</dbReference>
<dbReference type="Pfam" id="PF00486">
    <property type="entry name" value="Trans_reg_C"/>
    <property type="match status" value="1"/>
</dbReference>
<dbReference type="SMART" id="SM00862">
    <property type="entry name" value="Trans_reg_C"/>
    <property type="match status" value="1"/>
</dbReference>